<dbReference type="AlphaFoldDB" id="A0A402ADM4"/>
<dbReference type="InterPro" id="IPR029058">
    <property type="entry name" value="AB_hydrolase_fold"/>
</dbReference>
<organism evidence="1 2">
    <name type="scientific">Dictyobacter kobayashii</name>
    <dbReference type="NCBI Taxonomy" id="2014872"/>
    <lineage>
        <taxon>Bacteria</taxon>
        <taxon>Bacillati</taxon>
        <taxon>Chloroflexota</taxon>
        <taxon>Ktedonobacteria</taxon>
        <taxon>Ktedonobacterales</taxon>
        <taxon>Dictyobacteraceae</taxon>
        <taxon>Dictyobacter</taxon>
    </lineage>
</organism>
<evidence type="ECO:0000313" key="1">
    <source>
        <dbReference type="EMBL" id="GCE17191.1"/>
    </source>
</evidence>
<evidence type="ECO:0008006" key="3">
    <source>
        <dbReference type="Google" id="ProtNLM"/>
    </source>
</evidence>
<reference evidence="2" key="1">
    <citation type="submission" date="2018-12" db="EMBL/GenBank/DDBJ databases">
        <title>Tengunoibacter tsumagoiensis gen. nov., sp. nov., Dictyobacter kobayashii sp. nov., D. alpinus sp. nov., and D. joshuensis sp. nov. and description of Dictyobacteraceae fam. nov. within the order Ktedonobacterales isolated from Tengu-no-mugimeshi.</title>
        <authorList>
            <person name="Wang C.M."/>
            <person name="Zheng Y."/>
            <person name="Sakai Y."/>
            <person name="Toyoda A."/>
            <person name="Minakuchi Y."/>
            <person name="Abe K."/>
            <person name="Yokota A."/>
            <person name="Yabe S."/>
        </authorList>
    </citation>
    <scope>NUCLEOTIDE SEQUENCE [LARGE SCALE GENOMIC DNA]</scope>
    <source>
        <strain evidence="2">Uno11</strain>
    </source>
</reference>
<name>A0A402ADM4_9CHLR</name>
<sequence length="93" mass="10145">MSQDYDWTEQVVALKPPTLIVTGDSDALPPTHAVEFFTLLGGGLQDAGWNGENLISSQLAILPGTTHYNIVFRPDLLLPVLTPFLAKKQTPNQ</sequence>
<evidence type="ECO:0000313" key="2">
    <source>
        <dbReference type="Proteomes" id="UP000287188"/>
    </source>
</evidence>
<protein>
    <recommendedName>
        <fullName evidence="3">Alpha/beta hydrolase</fullName>
    </recommendedName>
</protein>
<dbReference type="Gene3D" id="3.40.50.1820">
    <property type="entry name" value="alpha/beta hydrolase"/>
    <property type="match status" value="1"/>
</dbReference>
<dbReference type="EMBL" id="BIFS01000001">
    <property type="protein sequence ID" value="GCE17191.1"/>
    <property type="molecule type" value="Genomic_DNA"/>
</dbReference>
<accession>A0A402ADM4</accession>
<dbReference type="SUPFAM" id="SSF53474">
    <property type="entry name" value="alpha/beta-Hydrolases"/>
    <property type="match status" value="1"/>
</dbReference>
<dbReference type="RefSeq" id="WP_218031733.1">
    <property type="nucleotide sequence ID" value="NZ_BIFS01000001.1"/>
</dbReference>
<keyword evidence="2" id="KW-1185">Reference proteome</keyword>
<comment type="caution">
    <text evidence="1">The sequence shown here is derived from an EMBL/GenBank/DDBJ whole genome shotgun (WGS) entry which is preliminary data.</text>
</comment>
<proteinExistence type="predicted"/>
<gene>
    <name evidence="1" type="ORF">KDK_09910</name>
</gene>
<dbReference type="Proteomes" id="UP000287188">
    <property type="component" value="Unassembled WGS sequence"/>
</dbReference>